<dbReference type="KEGG" id="acae:HYG86_04950"/>
<proteinExistence type="predicted"/>
<protein>
    <submittedName>
        <fullName evidence="2">GNAT family N-acetyltransferase</fullName>
    </submittedName>
</protein>
<dbReference type="InterPro" id="IPR000182">
    <property type="entry name" value="GNAT_dom"/>
</dbReference>
<keyword evidence="3" id="KW-1185">Reference proteome</keyword>
<dbReference type="CDD" id="cd04301">
    <property type="entry name" value="NAT_SF"/>
    <property type="match status" value="1"/>
</dbReference>
<sequence length="156" mass="18418">MIKVIELAKNQHLDNCYRILMQSQLGEVYFADKSPMKMMQKGIENKEIYVCLNQQDEILGFLWVELSGTFDKYPYLHMIVIDENVRGKGIGKKLLSHFEEVITSDYDKVFLMVGDFNKRAKRLYEELDYKVVGMIPNFYKEGVTEYLMYKTKDTIE</sequence>
<keyword evidence="2" id="KW-0808">Transferase</keyword>
<dbReference type="InterPro" id="IPR052829">
    <property type="entry name" value="N-acetyltransferase_domain"/>
</dbReference>
<accession>A0A7G9W652</accession>
<evidence type="ECO:0000313" key="2">
    <source>
        <dbReference type="EMBL" id="QNO14164.1"/>
    </source>
</evidence>
<dbReference type="Proteomes" id="UP000516160">
    <property type="component" value="Chromosome"/>
</dbReference>
<dbReference type="PROSITE" id="PS51186">
    <property type="entry name" value="GNAT"/>
    <property type="match status" value="1"/>
</dbReference>
<dbReference type="AlphaFoldDB" id="A0A7G9W652"/>
<evidence type="ECO:0000259" key="1">
    <source>
        <dbReference type="PROSITE" id="PS51186"/>
    </source>
</evidence>
<dbReference type="EMBL" id="CP058559">
    <property type="protein sequence ID" value="QNO14164.1"/>
    <property type="molecule type" value="Genomic_DNA"/>
</dbReference>
<dbReference type="InterPro" id="IPR016181">
    <property type="entry name" value="Acyl_CoA_acyltransferase"/>
</dbReference>
<dbReference type="PANTHER" id="PTHR43259">
    <property type="entry name" value="SPT10P"/>
    <property type="match status" value="1"/>
</dbReference>
<dbReference type="GO" id="GO:0016747">
    <property type="term" value="F:acyltransferase activity, transferring groups other than amino-acyl groups"/>
    <property type="evidence" value="ECO:0007669"/>
    <property type="project" value="InterPro"/>
</dbReference>
<dbReference type="PANTHER" id="PTHR43259:SF1">
    <property type="entry name" value="N-ACETYLTRANSFERASE DOMAIN-CONTAINING PROTEIN"/>
    <property type="match status" value="1"/>
</dbReference>
<name>A0A7G9W652_ALKCA</name>
<feature type="domain" description="N-acetyltransferase" evidence="1">
    <location>
        <begin position="3"/>
        <end position="153"/>
    </location>
</feature>
<dbReference type="Pfam" id="PF00583">
    <property type="entry name" value="Acetyltransf_1"/>
    <property type="match status" value="1"/>
</dbReference>
<evidence type="ECO:0000313" key="3">
    <source>
        <dbReference type="Proteomes" id="UP000516160"/>
    </source>
</evidence>
<dbReference type="SUPFAM" id="SSF55729">
    <property type="entry name" value="Acyl-CoA N-acyltransferases (Nat)"/>
    <property type="match status" value="1"/>
</dbReference>
<dbReference type="RefSeq" id="WP_213167818.1">
    <property type="nucleotide sequence ID" value="NZ_CP058559.1"/>
</dbReference>
<gene>
    <name evidence="2" type="ORF">HYG86_04950</name>
</gene>
<organism evidence="2 3">
    <name type="scientific">Alkalicella caledoniensis</name>
    <dbReference type="NCBI Taxonomy" id="2731377"/>
    <lineage>
        <taxon>Bacteria</taxon>
        <taxon>Bacillati</taxon>
        <taxon>Bacillota</taxon>
        <taxon>Clostridia</taxon>
        <taxon>Eubacteriales</taxon>
        <taxon>Proteinivoracaceae</taxon>
        <taxon>Alkalicella</taxon>
    </lineage>
</organism>
<reference evidence="2 3" key="1">
    <citation type="submission" date="2020-07" db="EMBL/GenBank/DDBJ databases">
        <title>Alkalicella. sp. LB2 genome.</title>
        <authorList>
            <person name="Postec A."/>
            <person name="Quemeneur M."/>
        </authorList>
    </citation>
    <scope>NUCLEOTIDE SEQUENCE [LARGE SCALE GENOMIC DNA]</scope>
    <source>
        <strain evidence="2 3">LB2</strain>
    </source>
</reference>
<dbReference type="Gene3D" id="3.40.630.30">
    <property type="match status" value="1"/>
</dbReference>